<dbReference type="GO" id="GO:0006298">
    <property type="term" value="P:mismatch repair"/>
    <property type="evidence" value="ECO:0007669"/>
    <property type="project" value="InterPro"/>
</dbReference>
<protein>
    <recommendedName>
        <fullName evidence="6">DNA mismatch repair protein</fullName>
    </recommendedName>
</protein>
<dbReference type="GO" id="GO:0005524">
    <property type="term" value="F:ATP binding"/>
    <property type="evidence" value="ECO:0007669"/>
    <property type="project" value="UniProtKB-UniRule"/>
</dbReference>
<dbReference type="Proteomes" id="UP000039865">
    <property type="component" value="Unassembled WGS sequence"/>
</dbReference>
<evidence type="ECO:0000256" key="3">
    <source>
        <dbReference type="ARBA" id="ARBA00022763"/>
    </source>
</evidence>
<evidence type="ECO:0000313" key="9">
    <source>
        <dbReference type="EMBL" id="CDW72387.1"/>
    </source>
</evidence>
<dbReference type="InterPro" id="IPR045076">
    <property type="entry name" value="MutS"/>
</dbReference>
<dbReference type="OrthoDB" id="10252754at2759"/>
<feature type="compositionally biased region" description="Low complexity" evidence="7">
    <location>
        <begin position="235"/>
        <end position="245"/>
    </location>
</feature>
<dbReference type="SUPFAM" id="SSF55271">
    <property type="entry name" value="DNA repair protein MutS, domain I"/>
    <property type="match status" value="1"/>
</dbReference>
<dbReference type="Pfam" id="PF01624">
    <property type="entry name" value="MutS_I"/>
    <property type="match status" value="1"/>
</dbReference>
<evidence type="ECO:0000256" key="5">
    <source>
        <dbReference type="ARBA" id="ARBA00023125"/>
    </source>
</evidence>
<dbReference type="GO" id="GO:0030983">
    <property type="term" value="F:mismatched DNA binding"/>
    <property type="evidence" value="ECO:0007669"/>
    <property type="project" value="UniProtKB-UniRule"/>
</dbReference>
<dbReference type="FunCoup" id="A0A077ZR67">
    <property type="interactions" value="440"/>
</dbReference>
<dbReference type="InterPro" id="IPR036187">
    <property type="entry name" value="DNA_mismatch_repair_MutS_sf"/>
</dbReference>
<dbReference type="InterPro" id="IPR007695">
    <property type="entry name" value="DNA_mismatch_repair_MutS-lik_N"/>
</dbReference>
<evidence type="ECO:0000256" key="6">
    <source>
        <dbReference type="PIRNR" id="PIRNR037677"/>
    </source>
</evidence>
<keyword evidence="6" id="KW-0234">DNA repair</keyword>
<feature type="region of interest" description="Disordered" evidence="7">
    <location>
        <begin position="235"/>
        <end position="275"/>
    </location>
</feature>
<dbReference type="SUPFAM" id="SSF52540">
    <property type="entry name" value="P-loop containing nucleoside triphosphate hydrolases"/>
    <property type="match status" value="1"/>
</dbReference>
<dbReference type="InterPro" id="IPR036678">
    <property type="entry name" value="MutS_con_dom_sf"/>
</dbReference>
<dbReference type="SMART" id="SM00533">
    <property type="entry name" value="MUTSd"/>
    <property type="match status" value="1"/>
</dbReference>
<dbReference type="PIRSF" id="PIRSF037677">
    <property type="entry name" value="DNA_mis_repair_Msh6"/>
    <property type="match status" value="1"/>
</dbReference>
<dbReference type="Pfam" id="PF00488">
    <property type="entry name" value="MutS_V"/>
    <property type="match status" value="1"/>
</dbReference>
<dbReference type="Gene3D" id="3.40.1170.10">
    <property type="entry name" value="DNA repair protein MutS, domain I"/>
    <property type="match status" value="1"/>
</dbReference>
<dbReference type="InterPro" id="IPR000432">
    <property type="entry name" value="DNA_mismatch_repair_MutS_C"/>
</dbReference>
<dbReference type="EMBL" id="CCKQ01001289">
    <property type="protein sequence ID" value="CDW72387.1"/>
    <property type="molecule type" value="Genomic_DNA"/>
</dbReference>
<dbReference type="GO" id="GO:0140664">
    <property type="term" value="F:ATP-dependent DNA damage sensor activity"/>
    <property type="evidence" value="ECO:0007669"/>
    <property type="project" value="InterPro"/>
</dbReference>
<evidence type="ECO:0000259" key="8">
    <source>
        <dbReference type="PROSITE" id="PS00486"/>
    </source>
</evidence>
<name>A0A077ZR67_STYLE</name>
<dbReference type="OMA" id="EWSEVIH"/>
<dbReference type="PANTHER" id="PTHR11361">
    <property type="entry name" value="DNA MISMATCH REPAIR PROTEIN MUTS FAMILY MEMBER"/>
    <property type="match status" value="1"/>
</dbReference>
<dbReference type="Gene3D" id="3.40.50.300">
    <property type="entry name" value="P-loop containing nucleotide triphosphate hydrolases"/>
    <property type="match status" value="1"/>
</dbReference>
<keyword evidence="2 6" id="KW-0547">Nucleotide-binding</keyword>
<organism evidence="9 10">
    <name type="scientific">Stylonychia lemnae</name>
    <name type="common">Ciliate</name>
    <dbReference type="NCBI Taxonomy" id="5949"/>
    <lineage>
        <taxon>Eukaryota</taxon>
        <taxon>Sar</taxon>
        <taxon>Alveolata</taxon>
        <taxon>Ciliophora</taxon>
        <taxon>Intramacronucleata</taxon>
        <taxon>Spirotrichea</taxon>
        <taxon>Stichotrichia</taxon>
        <taxon>Sporadotrichida</taxon>
        <taxon>Oxytrichidae</taxon>
        <taxon>Stylonychinae</taxon>
        <taxon>Stylonychia</taxon>
    </lineage>
</organism>
<proteinExistence type="inferred from homology"/>
<dbReference type="InterPro" id="IPR017261">
    <property type="entry name" value="DNA_mismatch_repair_MutS/MSH"/>
</dbReference>
<sequence length="1398" mass="162881">MTNIIFLIQPESKQVLQQPEEGDDDKLDLHQNDTEIYEDSLENSQTTQQNQKVYNQVLDKLQPIVKNSNQAIHSNQSSQDTFQQLSNLISTNNNTSFEKAINKQNEKIQVIKDSSPAVQISKSPPRVQINNQQQQVKKKVSVLEEKNQVHEYTQLTYYSQQESLRNHNFDGRGQFQNKLNQKLNQQKFQNNEPSSHNNYKAQNQYLSNNQFNQNMNNNNNNQNQKINEQKNNNNQQTKFQQFQQQRVNSQICSQEQNTQVQPKKFDNPTANNQIQNGYFMNRIPPQNQNTNPSYSIFMTLNKNNFNLHQSPTLINCNISGKQSKAKAGQVTSPIKADEKKFDDYLLPYFVRKENLKDINQRRPNDPNYDKTTIFISQADWQSLTPTQKQYWEIKQKNFDKIVFFKLGKFYEIFDNDAEICHRLLDLNYMTNQRKQLHVGFPEKCKDQYAEVLTQHGHTVIVVEQTIQSSSEKAKNQNWRFGDKTCVPRAVCQIYSRGTMNNLDYQTYESKYVLTVKREEYQIGVCFFDISINKCHIGLFEDDSNYNTFRTTLSQIRAVEIVVERGQIPEQMEKMIKSSPINPILHQYRGEQCPNAQRTNSIFDRYIHEAQKQDSSQKDSISQHILEQEVFQKIRNDSRFSLGLQAFGMAIRFLESHLLASQCLRLFEYQLYQPNSQEYLSDFMVLDSQAIEHLELIEQVKPQIQRRFSKENQNDLDVNLATPPSQTTLFDFINHTKTEFGCRLLKKWLLAPLIDIDKINDRLDAIEDLTKNFKYLDEFRQNISRMPDIERILSQVYRYSVHKSNQNTQGLIPNIKYLLEEFAFLIVWKQVPGSQEQIPEPKKGLCKEFDDYNQQIFQIKDQMEKYLDTLRQKVKSANNGKYQNLVTQIGYSHTKYRYEIEIPKELVSDNKRLKELEFTSTRNGFERFHTQELKRMIEELEECEESLQNTLSPFIYALFQRFYQSKGMWDATVSVLAELDCLASLAMASSNGATTQMCRPEFLQHPCVNFKQDINGKARKEFVPNDTIINDPNTNARVLLVTGPNMGGKSTLLRQTCLGVILAQIGCYVPASKCKLTPVDRIFTRLGASDRILEGKSTFFVEMEETNTILLQATFKSLAIVDELGRGTSTFDGYSIAHAVLNFLVKNIRCRSLFSTHYHMLLDKFRNVEGVQSYHMACKQNEHEQDKIIFLYKFIKGDCPESFGMNVARMAGLPNRVVDRAKLKSKDFVKKMQRMLQFGQSYNKKYFNETIKSNDTNGYPQYSINSSILKDRSSFQSCNKYNSQNNEDDDDDKCDSETASQDKLKQTQSHEINDGNEDFNQIAIINDQQSNSEIMSQLEIDQEMIEYEDNASQNDSQIVDSQIRNNLQQQQQYQSVSKFNNQRAALGSKSQVEYNKRYN</sequence>
<evidence type="ECO:0000256" key="1">
    <source>
        <dbReference type="ARBA" id="ARBA00006271"/>
    </source>
</evidence>
<dbReference type="Gene3D" id="3.30.420.110">
    <property type="entry name" value="MutS, connector domain"/>
    <property type="match status" value="1"/>
</dbReference>
<evidence type="ECO:0000313" key="10">
    <source>
        <dbReference type="Proteomes" id="UP000039865"/>
    </source>
</evidence>
<gene>
    <name evidence="9" type="primary">Contig9429.g10090</name>
    <name evidence="9" type="ORF">STYLEM_1347</name>
</gene>
<dbReference type="InParanoid" id="A0A077ZR67"/>
<feature type="region of interest" description="Disordered" evidence="7">
    <location>
        <begin position="1278"/>
        <end position="1316"/>
    </location>
</feature>
<dbReference type="Gene3D" id="1.10.1420.10">
    <property type="match status" value="2"/>
</dbReference>
<dbReference type="Pfam" id="PF05188">
    <property type="entry name" value="MutS_II"/>
    <property type="match status" value="1"/>
</dbReference>
<dbReference type="InterPro" id="IPR007696">
    <property type="entry name" value="DNA_mismatch_repair_MutS_core"/>
</dbReference>
<feature type="compositionally biased region" description="Polar residues" evidence="7">
    <location>
        <begin position="246"/>
        <end position="261"/>
    </location>
</feature>
<reference evidence="9 10" key="1">
    <citation type="submission" date="2014-06" db="EMBL/GenBank/DDBJ databases">
        <authorList>
            <person name="Swart Estienne"/>
        </authorList>
    </citation>
    <scope>NUCLEOTIDE SEQUENCE [LARGE SCALE GENOMIC DNA]</scope>
    <source>
        <strain evidence="9 10">130c</strain>
    </source>
</reference>
<comment type="similarity">
    <text evidence="1 6">Belongs to the DNA mismatch repair MutS family.</text>
</comment>
<accession>A0A077ZR67</accession>
<dbReference type="InterPro" id="IPR016151">
    <property type="entry name" value="DNA_mismatch_repair_MutS_N"/>
</dbReference>
<dbReference type="InterPro" id="IPR007860">
    <property type="entry name" value="DNA_mmatch_repair_MutS_con_dom"/>
</dbReference>
<comment type="function">
    <text evidence="6">Component of the post-replicative DNA mismatch repair system (MMR).</text>
</comment>
<dbReference type="SUPFAM" id="SSF53150">
    <property type="entry name" value="DNA repair protein MutS, domain II"/>
    <property type="match status" value="1"/>
</dbReference>
<keyword evidence="10" id="KW-1185">Reference proteome</keyword>
<dbReference type="SUPFAM" id="SSF48334">
    <property type="entry name" value="DNA repair protein MutS, domain III"/>
    <property type="match status" value="1"/>
</dbReference>
<evidence type="ECO:0000256" key="4">
    <source>
        <dbReference type="ARBA" id="ARBA00022840"/>
    </source>
</evidence>
<evidence type="ECO:0000256" key="7">
    <source>
        <dbReference type="SAM" id="MobiDB-lite"/>
    </source>
</evidence>
<dbReference type="InterPro" id="IPR027417">
    <property type="entry name" value="P-loop_NTPase"/>
</dbReference>
<keyword evidence="4 6" id="KW-0067">ATP-binding</keyword>
<dbReference type="PANTHER" id="PTHR11361:SF148">
    <property type="entry name" value="DNA MISMATCH REPAIR PROTEIN MSH6"/>
    <property type="match status" value="1"/>
</dbReference>
<dbReference type="GO" id="GO:0032301">
    <property type="term" value="C:MutSalpha complex"/>
    <property type="evidence" value="ECO:0007669"/>
    <property type="project" value="TreeGrafter"/>
</dbReference>
<feature type="domain" description="DNA mismatch repair proteins mutS family" evidence="8">
    <location>
        <begin position="1116"/>
        <end position="1132"/>
    </location>
</feature>
<keyword evidence="5 6" id="KW-0238">DNA-binding</keyword>
<evidence type="ECO:0000256" key="2">
    <source>
        <dbReference type="ARBA" id="ARBA00022741"/>
    </source>
</evidence>
<keyword evidence="3 6" id="KW-0227">DNA damage</keyword>
<dbReference type="SMART" id="SM00534">
    <property type="entry name" value="MUTSac"/>
    <property type="match status" value="1"/>
</dbReference>
<dbReference type="PROSITE" id="PS00486">
    <property type="entry name" value="DNA_MISMATCH_REPAIR_2"/>
    <property type="match status" value="1"/>
</dbReference>
<dbReference type="Pfam" id="PF05192">
    <property type="entry name" value="MutS_III"/>
    <property type="match status" value="1"/>
</dbReference>